<dbReference type="EMBL" id="HBUF01595764">
    <property type="protein sequence ID" value="CAG6774741.1"/>
    <property type="molecule type" value="Transcribed_RNA"/>
</dbReference>
<dbReference type="EMBL" id="HBUF01085811">
    <property type="protein sequence ID" value="CAG6634287.1"/>
    <property type="molecule type" value="Transcribed_RNA"/>
</dbReference>
<organism evidence="1">
    <name type="scientific">Cacopsylla melanoneura</name>
    <dbReference type="NCBI Taxonomy" id="428564"/>
    <lineage>
        <taxon>Eukaryota</taxon>
        <taxon>Metazoa</taxon>
        <taxon>Ecdysozoa</taxon>
        <taxon>Arthropoda</taxon>
        <taxon>Hexapoda</taxon>
        <taxon>Insecta</taxon>
        <taxon>Pterygota</taxon>
        <taxon>Neoptera</taxon>
        <taxon>Paraneoptera</taxon>
        <taxon>Hemiptera</taxon>
        <taxon>Sternorrhyncha</taxon>
        <taxon>Psylloidea</taxon>
        <taxon>Psyllidae</taxon>
        <taxon>Psyllinae</taxon>
        <taxon>Cacopsylla</taxon>
    </lineage>
</organism>
<sequence length="109" mass="12689">MKTIISNIQIIMYNQTSVILSNMINLFMIHLEQMEDYKKIAVIKQMMYLVKNQIVGKMKRMNIVNNSVSQFIQMMIQAIHVIEIVVSQLVNQLTILIKMFLVRTSLKAA</sequence>
<dbReference type="EMBL" id="HBUF01185598">
    <property type="protein sequence ID" value="CAG6656654.1"/>
    <property type="molecule type" value="Transcribed_RNA"/>
</dbReference>
<dbReference type="EMBL" id="HBUF01085815">
    <property type="protein sequence ID" value="CAG6634318.1"/>
    <property type="molecule type" value="Transcribed_RNA"/>
</dbReference>
<proteinExistence type="predicted"/>
<accession>A0A8D8QNE7</accession>
<name>A0A8D8QNE7_9HEMI</name>
<reference evidence="1" key="1">
    <citation type="submission" date="2021-05" db="EMBL/GenBank/DDBJ databases">
        <authorList>
            <person name="Alioto T."/>
            <person name="Alioto T."/>
            <person name="Gomez Garrido J."/>
        </authorList>
    </citation>
    <scope>NUCLEOTIDE SEQUENCE</scope>
</reference>
<protein>
    <submittedName>
        <fullName evidence="1">Uncharacterized protein</fullName>
    </submittedName>
</protein>
<evidence type="ECO:0000313" key="1">
    <source>
        <dbReference type="EMBL" id="CAG6634287.1"/>
    </source>
</evidence>
<dbReference type="AlphaFoldDB" id="A0A8D8QNE7"/>